<dbReference type="PANTHER" id="PTHR11040">
    <property type="entry name" value="ZINC/IRON TRANSPORTER"/>
    <property type="match status" value="1"/>
</dbReference>
<feature type="transmembrane region" description="Helical" evidence="8">
    <location>
        <begin position="40"/>
        <end position="62"/>
    </location>
</feature>
<dbReference type="RefSeq" id="WP_323576959.1">
    <property type="nucleotide sequence ID" value="NZ_JAYGJQ010000002.1"/>
</dbReference>
<feature type="transmembrane region" description="Helical" evidence="8">
    <location>
        <begin position="6"/>
        <end position="28"/>
    </location>
</feature>
<evidence type="ECO:0000256" key="2">
    <source>
        <dbReference type="ARBA" id="ARBA00006939"/>
    </source>
</evidence>
<keyword evidence="4 8" id="KW-0812">Transmembrane</keyword>
<feature type="transmembrane region" description="Helical" evidence="8">
    <location>
        <begin position="74"/>
        <end position="94"/>
    </location>
</feature>
<sequence length="254" mass="26620">MEGILLGLIGGGVSGLATTLGAVPVLMNANSKLGKFLNRINMDFVIGLMLSAAAFSLIWPAYEKVYSASAIEERHYQFLLISAALVGGIAFIKSAGKLLEHIMRNNENVKKNKKALLFVIAMMVHNFPEGLASGATMTLPGTEGYSLLGAIAIQNLPEGFTTALSFITLGVNPMMAFLGTVVTGLVELGGGLIGGYMSAKIDGVLPLLMAFAGGAMMSVVLGELAEKLKGESYGFLVRPSFLSGVALVIIFNNL</sequence>
<name>A0ABU5VYG9_9BACT</name>
<gene>
    <name evidence="9" type="ORF">SHI21_12645</name>
</gene>
<evidence type="ECO:0000313" key="10">
    <source>
        <dbReference type="Proteomes" id="UP001302274"/>
    </source>
</evidence>
<reference evidence="9 10" key="1">
    <citation type="submission" date="2023-11" db="EMBL/GenBank/DDBJ databases">
        <title>A Novel Polar Bacteriovorax (B. antarcticus) Isolated from the Biocrust in Antarctica.</title>
        <authorList>
            <person name="Mun W."/>
            <person name="Choi S.Y."/>
            <person name="Mitchell R.J."/>
        </authorList>
    </citation>
    <scope>NUCLEOTIDE SEQUENCE [LARGE SCALE GENOMIC DNA]</scope>
    <source>
        <strain evidence="9 10">PP10</strain>
    </source>
</reference>
<keyword evidence="7 8" id="KW-0472">Membrane</keyword>
<keyword evidence="5" id="KW-0862">Zinc</keyword>
<accession>A0ABU5VYG9</accession>
<organism evidence="9 10">
    <name type="scientific">Bacteriovorax antarcticus</name>
    <dbReference type="NCBI Taxonomy" id="3088717"/>
    <lineage>
        <taxon>Bacteria</taxon>
        <taxon>Pseudomonadati</taxon>
        <taxon>Bdellovibrionota</taxon>
        <taxon>Bacteriovoracia</taxon>
        <taxon>Bacteriovoracales</taxon>
        <taxon>Bacteriovoracaceae</taxon>
        <taxon>Bacteriovorax</taxon>
    </lineage>
</organism>
<keyword evidence="6 8" id="KW-1133">Transmembrane helix</keyword>
<dbReference type="EMBL" id="JAYGJQ010000002">
    <property type="protein sequence ID" value="MEA9357065.1"/>
    <property type="molecule type" value="Genomic_DNA"/>
</dbReference>
<evidence type="ECO:0000313" key="9">
    <source>
        <dbReference type="EMBL" id="MEA9357065.1"/>
    </source>
</evidence>
<comment type="similarity">
    <text evidence="2">Belongs to the ZIP transporter (TC 2.A.5) family.</text>
</comment>
<dbReference type="Pfam" id="PF02535">
    <property type="entry name" value="Zip"/>
    <property type="match status" value="1"/>
</dbReference>
<dbReference type="Proteomes" id="UP001302274">
    <property type="component" value="Unassembled WGS sequence"/>
</dbReference>
<keyword evidence="10" id="KW-1185">Reference proteome</keyword>
<comment type="subcellular location">
    <subcellularLocation>
        <location evidence="1">Cell membrane</location>
        <topology evidence="1">Multi-pass membrane protein</topology>
    </subcellularLocation>
</comment>
<comment type="caution">
    <text evidence="9">The sequence shown here is derived from an EMBL/GenBank/DDBJ whole genome shotgun (WGS) entry which is preliminary data.</text>
</comment>
<evidence type="ECO:0000256" key="3">
    <source>
        <dbReference type="ARBA" id="ARBA00022475"/>
    </source>
</evidence>
<evidence type="ECO:0000256" key="7">
    <source>
        <dbReference type="ARBA" id="ARBA00023136"/>
    </source>
</evidence>
<dbReference type="InterPro" id="IPR003689">
    <property type="entry name" value="ZIP"/>
</dbReference>
<evidence type="ECO:0000256" key="1">
    <source>
        <dbReference type="ARBA" id="ARBA00004651"/>
    </source>
</evidence>
<feature type="transmembrane region" description="Helical" evidence="8">
    <location>
        <begin position="203"/>
        <end position="221"/>
    </location>
</feature>
<evidence type="ECO:0000256" key="5">
    <source>
        <dbReference type="ARBA" id="ARBA00022833"/>
    </source>
</evidence>
<evidence type="ECO:0000256" key="6">
    <source>
        <dbReference type="ARBA" id="ARBA00022989"/>
    </source>
</evidence>
<evidence type="ECO:0000256" key="4">
    <source>
        <dbReference type="ARBA" id="ARBA00022692"/>
    </source>
</evidence>
<feature type="transmembrane region" description="Helical" evidence="8">
    <location>
        <begin position="233"/>
        <end position="251"/>
    </location>
</feature>
<evidence type="ECO:0000256" key="8">
    <source>
        <dbReference type="SAM" id="Phobius"/>
    </source>
</evidence>
<proteinExistence type="inferred from homology"/>
<dbReference type="PANTHER" id="PTHR11040:SF211">
    <property type="entry name" value="ZINC TRANSPORTER ZIP11"/>
    <property type="match status" value="1"/>
</dbReference>
<feature type="transmembrane region" description="Helical" evidence="8">
    <location>
        <begin position="115"/>
        <end position="135"/>
    </location>
</feature>
<protein>
    <submittedName>
        <fullName evidence="9">ZIP family metal transporter</fullName>
    </submittedName>
</protein>
<feature type="transmembrane region" description="Helical" evidence="8">
    <location>
        <begin position="176"/>
        <end position="197"/>
    </location>
</feature>
<keyword evidence="3" id="KW-1003">Cell membrane</keyword>